<feature type="modified residue" description="4-aspartylphosphate" evidence="1">
    <location>
        <position position="60"/>
    </location>
</feature>
<feature type="domain" description="GGDEF" evidence="3">
    <location>
        <begin position="170"/>
        <end position="303"/>
    </location>
</feature>
<proteinExistence type="predicted"/>
<dbReference type="Proteomes" id="UP001628193">
    <property type="component" value="Unassembled WGS sequence"/>
</dbReference>
<dbReference type="Pfam" id="PF00072">
    <property type="entry name" value="Response_reg"/>
    <property type="match status" value="1"/>
</dbReference>
<dbReference type="NCBIfam" id="TIGR00254">
    <property type="entry name" value="GGDEF"/>
    <property type="match status" value="1"/>
</dbReference>
<dbReference type="PROSITE" id="PS50110">
    <property type="entry name" value="RESPONSE_REGULATORY"/>
    <property type="match status" value="1"/>
</dbReference>
<comment type="caution">
    <text evidence="4">The sequence shown here is derived from an EMBL/GenBank/DDBJ whole genome shotgun (WGS) entry which is preliminary data.</text>
</comment>
<feature type="domain" description="Response regulatory" evidence="2">
    <location>
        <begin position="11"/>
        <end position="127"/>
    </location>
</feature>
<dbReference type="SUPFAM" id="SSF52172">
    <property type="entry name" value="CheY-like"/>
    <property type="match status" value="1"/>
</dbReference>
<name>A0ABQ0C7M6_9PROT</name>
<evidence type="ECO:0000259" key="2">
    <source>
        <dbReference type="PROSITE" id="PS50110"/>
    </source>
</evidence>
<dbReference type="SUPFAM" id="SSF55073">
    <property type="entry name" value="Nucleotide cyclase"/>
    <property type="match status" value="1"/>
</dbReference>
<dbReference type="InterPro" id="IPR052163">
    <property type="entry name" value="DGC-Regulatory_Protein"/>
</dbReference>
<dbReference type="Gene3D" id="3.40.50.2300">
    <property type="match status" value="1"/>
</dbReference>
<keyword evidence="5" id="KW-1185">Reference proteome</keyword>
<dbReference type="InterPro" id="IPR029787">
    <property type="entry name" value="Nucleotide_cyclase"/>
</dbReference>
<accession>A0ABQ0C7M6</accession>
<reference evidence="4 5" key="1">
    <citation type="submission" date="2024-09" db="EMBL/GenBank/DDBJ databases">
        <title>Draft genome sequence of Candidatus Magnetaquicoccaceae bacterium FCR-1.</title>
        <authorList>
            <person name="Shimoshige H."/>
            <person name="Shimamura S."/>
            <person name="Taoka A."/>
            <person name="Kobayashi H."/>
            <person name="Maekawa T."/>
        </authorList>
    </citation>
    <scope>NUCLEOTIDE SEQUENCE [LARGE SCALE GENOMIC DNA]</scope>
    <source>
        <strain evidence="4 5">FCR-1</strain>
    </source>
</reference>
<sequence>MQAAERDKQSLILVAEDDAAMRAALQQFLIRQGYAVVLAGDGQEAIDMCASAMPDLILLDVRMPNVDGLAACRTLRKDTIGPRIPIIMLTALFDAGSVDRAFEAGADDYVTKPVHWAILRQRIRVLLERHGTEARIHHQATFDALTDLPNRTLFLDRLNHAMQLATRNQSRLALLFIDLDGFKQINDTFGHAAGDALLRQLGQRLKDLIRHSDTLARLGGDEFTAIIAPIGTPHDPQVVADKILVTVAEPFDLDGQQATISASIGITLFPDDANTTADLLQNADQAMYQAKKFGKNRYHFYRPESTP</sequence>
<protein>
    <submittedName>
        <fullName evidence="4">Regulator of RpoS</fullName>
    </submittedName>
</protein>
<gene>
    <name evidence="4" type="primary">rssB_2</name>
    <name evidence="4" type="ORF">SIID45300_01208</name>
</gene>
<dbReference type="SMART" id="SM00448">
    <property type="entry name" value="REC"/>
    <property type="match status" value="1"/>
</dbReference>
<evidence type="ECO:0000313" key="5">
    <source>
        <dbReference type="Proteomes" id="UP001628193"/>
    </source>
</evidence>
<evidence type="ECO:0000256" key="1">
    <source>
        <dbReference type="PROSITE-ProRule" id="PRU00169"/>
    </source>
</evidence>
<organism evidence="4 5">
    <name type="scientific">Candidatus Magnetaquiglobus chichijimensis</name>
    <dbReference type="NCBI Taxonomy" id="3141448"/>
    <lineage>
        <taxon>Bacteria</taxon>
        <taxon>Pseudomonadati</taxon>
        <taxon>Pseudomonadota</taxon>
        <taxon>Magnetococcia</taxon>
        <taxon>Magnetococcales</taxon>
        <taxon>Candidatus Magnetaquicoccaceae</taxon>
        <taxon>Candidatus Magnetaquiglobus</taxon>
    </lineage>
</organism>
<dbReference type="Gene3D" id="3.30.70.270">
    <property type="match status" value="1"/>
</dbReference>
<dbReference type="InterPro" id="IPR011006">
    <property type="entry name" value="CheY-like_superfamily"/>
</dbReference>
<evidence type="ECO:0000259" key="3">
    <source>
        <dbReference type="PROSITE" id="PS50887"/>
    </source>
</evidence>
<dbReference type="Pfam" id="PF00990">
    <property type="entry name" value="GGDEF"/>
    <property type="match status" value="1"/>
</dbReference>
<dbReference type="InterPro" id="IPR001789">
    <property type="entry name" value="Sig_transdc_resp-reg_receiver"/>
</dbReference>
<dbReference type="EMBL" id="BAAFGK010000004">
    <property type="protein sequence ID" value="GAB0056893.1"/>
    <property type="molecule type" value="Genomic_DNA"/>
</dbReference>
<evidence type="ECO:0000313" key="4">
    <source>
        <dbReference type="EMBL" id="GAB0056893.1"/>
    </source>
</evidence>
<dbReference type="PANTHER" id="PTHR46663">
    <property type="entry name" value="DIGUANYLATE CYCLASE DGCT-RELATED"/>
    <property type="match status" value="1"/>
</dbReference>
<dbReference type="InterPro" id="IPR043128">
    <property type="entry name" value="Rev_trsase/Diguanyl_cyclase"/>
</dbReference>
<dbReference type="InterPro" id="IPR000160">
    <property type="entry name" value="GGDEF_dom"/>
</dbReference>
<dbReference type="PROSITE" id="PS50887">
    <property type="entry name" value="GGDEF"/>
    <property type="match status" value="1"/>
</dbReference>
<dbReference type="PANTHER" id="PTHR46663:SF3">
    <property type="entry name" value="SLL0267 PROTEIN"/>
    <property type="match status" value="1"/>
</dbReference>
<dbReference type="CDD" id="cd01949">
    <property type="entry name" value="GGDEF"/>
    <property type="match status" value="1"/>
</dbReference>
<keyword evidence="1" id="KW-0597">Phosphoprotein</keyword>
<dbReference type="SMART" id="SM00267">
    <property type="entry name" value="GGDEF"/>
    <property type="match status" value="1"/>
</dbReference>